<evidence type="ECO:0000256" key="5">
    <source>
        <dbReference type="ARBA" id="ARBA00023242"/>
    </source>
</evidence>
<dbReference type="EnsemblPlants" id="EMT24848">
    <property type="protein sequence ID" value="EMT24848"/>
    <property type="gene ID" value="F775_19201"/>
</dbReference>
<dbReference type="GO" id="GO:0005634">
    <property type="term" value="C:nucleus"/>
    <property type="evidence" value="ECO:0007669"/>
    <property type="project" value="UniProtKB-SubCell"/>
</dbReference>
<dbReference type="PANTHER" id="PTHR46309">
    <property type="entry name" value="PHD FINGER PROTEIN 12"/>
    <property type="match status" value="1"/>
</dbReference>
<keyword evidence="5" id="KW-0539">Nucleus</keyword>
<dbReference type="SUPFAM" id="SSF57903">
    <property type="entry name" value="FYVE/PHD zinc finger"/>
    <property type="match status" value="1"/>
</dbReference>
<feature type="compositionally biased region" description="Basic and acidic residues" evidence="6">
    <location>
        <begin position="457"/>
        <end position="466"/>
    </location>
</feature>
<feature type="region of interest" description="Disordered" evidence="6">
    <location>
        <begin position="430"/>
        <end position="514"/>
    </location>
</feature>
<dbReference type="Pfam" id="PF23209">
    <property type="entry name" value="IDM1_C"/>
    <property type="match status" value="2"/>
</dbReference>
<feature type="compositionally biased region" description="Basic and acidic residues" evidence="6">
    <location>
        <begin position="729"/>
        <end position="743"/>
    </location>
</feature>
<dbReference type="InterPro" id="IPR013083">
    <property type="entry name" value="Znf_RING/FYVE/PHD"/>
</dbReference>
<feature type="region of interest" description="Disordered" evidence="6">
    <location>
        <begin position="144"/>
        <end position="175"/>
    </location>
</feature>
<feature type="compositionally biased region" description="Basic and acidic residues" evidence="6">
    <location>
        <begin position="650"/>
        <end position="659"/>
    </location>
</feature>
<feature type="compositionally biased region" description="Basic and acidic residues" evidence="6">
    <location>
        <begin position="48"/>
        <end position="61"/>
    </location>
</feature>
<name>M8BSU0_AEGTA</name>
<keyword evidence="4" id="KW-0862">Zinc</keyword>
<feature type="region of interest" description="Disordered" evidence="6">
    <location>
        <begin position="1"/>
        <end position="129"/>
    </location>
</feature>
<keyword evidence="2" id="KW-0479">Metal-binding</keyword>
<evidence type="ECO:0000256" key="1">
    <source>
        <dbReference type="ARBA" id="ARBA00004123"/>
    </source>
</evidence>
<dbReference type="Gene3D" id="3.30.40.10">
    <property type="entry name" value="Zinc/RING finger domain, C3HC4 (zinc finger)"/>
    <property type="match status" value="1"/>
</dbReference>
<feature type="region of interest" description="Disordered" evidence="6">
    <location>
        <begin position="209"/>
        <end position="353"/>
    </location>
</feature>
<dbReference type="InterPro" id="IPR056511">
    <property type="entry name" value="IDM1_C"/>
</dbReference>
<feature type="compositionally biased region" description="Polar residues" evidence="6">
    <location>
        <begin position="492"/>
        <end position="510"/>
    </location>
</feature>
<protein>
    <submittedName>
        <fullName evidence="7">Putative ribonuclease H protein</fullName>
    </submittedName>
</protein>
<dbReference type="Pfam" id="PF13966">
    <property type="entry name" value="zf-RVT"/>
    <property type="match status" value="1"/>
</dbReference>
<feature type="compositionally biased region" description="Basic and acidic residues" evidence="6">
    <location>
        <begin position="566"/>
        <end position="582"/>
    </location>
</feature>
<dbReference type="Pfam" id="PF22970">
    <property type="entry name" value="DUF7028"/>
    <property type="match status" value="1"/>
</dbReference>
<comment type="subcellular location">
    <subcellularLocation>
        <location evidence="1">Nucleus</location>
    </subcellularLocation>
</comment>
<feature type="region of interest" description="Disordered" evidence="6">
    <location>
        <begin position="1323"/>
        <end position="1342"/>
    </location>
</feature>
<evidence type="ECO:0000256" key="6">
    <source>
        <dbReference type="SAM" id="MobiDB-lite"/>
    </source>
</evidence>
<reference evidence="7" key="1">
    <citation type="submission" date="2015-06" db="UniProtKB">
        <authorList>
            <consortium name="EnsemblPlants"/>
        </authorList>
    </citation>
    <scope>IDENTIFICATION</scope>
</reference>
<feature type="compositionally biased region" description="Polar residues" evidence="6">
    <location>
        <begin position="335"/>
        <end position="350"/>
    </location>
</feature>
<dbReference type="InterPro" id="IPR032308">
    <property type="entry name" value="TDBD"/>
</dbReference>
<dbReference type="SMART" id="SM00249">
    <property type="entry name" value="PHD"/>
    <property type="match status" value="1"/>
</dbReference>
<dbReference type="PANTHER" id="PTHR46309:SF1">
    <property type="entry name" value="PHD FINGER PROTEIN 12"/>
    <property type="match status" value="1"/>
</dbReference>
<organism evidence="7">
    <name type="scientific">Aegilops tauschii</name>
    <name type="common">Tausch's goatgrass</name>
    <name type="synonym">Aegilops squarrosa</name>
    <dbReference type="NCBI Taxonomy" id="37682"/>
    <lineage>
        <taxon>Eukaryota</taxon>
        <taxon>Viridiplantae</taxon>
        <taxon>Streptophyta</taxon>
        <taxon>Embryophyta</taxon>
        <taxon>Tracheophyta</taxon>
        <taxon>Spermatophyta</taxon>
        <taxon>Magnoliopsida</taxon>
        <taxon>Liliopsida</taxon>
        <taxon>Poales</taxon>
        <taxon>Poaceae</taxon>
        <taxon>BOP clade</taxon>
        <taxon>Pooideae</taxon>
        <taxon>Triticodae</taxon>
        <taxon>Triticeae</taxon>
        <taxon>Triticinae</taxon>
        <taxon>Aegilops</taxon>
    </lineage>
</organism>
<feature type="region of interest" description="Disordered" evidence="6">
    <location>
        <begin position="850"/>
        <end position="876"/>
    </location>
</feature>
<dbReference type="InterPro" id="IPR042163">
    <property type="entry name" value="PHF12"/>
</dbReference>
<feature type="region of interest" description="Disordered" evidence="6">
    <location>
        <begin position="901"/>
        <end position="933"/>
    </location>
</feature>
<dbReference type="InterPro" id="IPR054292">
    <property type="entry name" value="DUF7028"/>
</dbReference>
<dbReference type="InterPro" id="IPR001965">
    <property type="entry name" value="Znf_PHD"/>
</dbReference>
<sequence>MEYLYSPRPPPSPKPRRRRAETLNHRVPNPPGTRIRTRETRQPPPTTDDGREVVDGAEPPRRKGTGMRLNGLERNPMPGIEDALMKDSPKASSLEVEKPSLGDVDVLGSGGPTLTGKKRKDVPAGENGGVAKRVLRSDTMKLHVDAEPEGEAAAADVSEGDALEKTDCDATAGDSLEKTNCEATVGDSLEKTNCEATAGDSLEKTNCEAVAEEGRSGAQTDDASKGDEHMDEVPVEVDDAIEVPAKCSQDNVESAGIAQENGLDNQKSNFESDDKKVKADEKIYSATREEENVSGTSGGSTDDSQENKGANGPCQGEVIDPSAAAKDDELFIDVSRNNPTSASEPVQQDGNVVRTEGMVLQSGDQRVEKHCHDDDVHKDTEASLNGNGRCVADNNIALTDCTNHKEGLGSPVVGRMVKHEEEEVQFERRVTRSSTIKQREASGSSCKSSANAASMESKGRKEDVVHHYTRKVSNTASLKADHTEPAKRGTNTKKNTPNGKITAQRKSGVTGNDYPANITENKASATEIKINSKPQPSMRSGNIAKATTKDAVSLVDQNVCSSAITEKNDTELTDSEGVRSENKTAVPKSPLSVGAKIVASKKRMLESGLDKIAGGSPVETPSMKKTRSTSHTELDQSKKSSGKMLTEKNSGPDKKDILIKRQHHSRAAELSRSVDPSNKDACKLLHNGSDVDGTDIIITHKRNCRGRRERDAPAVPIKQEYSSESEEVIVVRKDRRKSKDPVHKQRSGSRPNRSSGSPKASCSKGNSNAEYGSRAKSGNPGEPTGRFELKRQISEQIKTILLDAGWKIDLRPRNGRNYWDSVYIPPSGKGSYWSITKAYAMYESMQSEQKDKATSENLSKKSPGSPGKTGVSMGSSLPQEILSKLKRVVVNKRKTKIELQKLKKRKHGLLKNSKNSKGRPKEKKKKISKERKKRGGCALLARGSNQEAGSSNGFAPYEWKRTVFSWLIDLDVLSVNTRLKCMDESRSKVLLEGLITRDGINCSCCSKVVTVLEFVAHAGGQLSKPYRNILVDGLDNDLLHCLISAWDKQSDSERQAFFPVSTEGDDPNDDTCGICGDGGNLICCDGCPSTFHMSCLELEEHLNHDAPDNAEVDSLHSCSQCEEKYHPACSPETEDLSSVSNQAGNHFCQQSCRLLFEELQNLLAVKKDLEPEFACRIIQCSHEDAPETVLDLDGRVECNSKIAVALSLMDECFLPIVDQRTGINLIRNVVYNCGSNFLRLDFRGFYIFILERGDEIVSAASVRSSVSLKVEKLIIPAINELVDTWTSKFGFSPLETSDKQEVKSINMLVFPGTGLLQKPLLNKQASPQEHPGSEGDADAETQGSEVMDQLNSSKEDAGSCKEEGTSLSISPSLAAGAGASSTGNKKAFDSCSFWSSGKFRMNLAPSILPGWQRGLVTRSGRLILVNQVMRARATHHLMIVEVPKWALERVDRGCRAFFWAGTDEVHGGKCVVSWARVCRPKHMGGLGVIDLFKHGIALRLRWEWLRRTDASRPWQGLNLTADKMVDQTFGSLVKWKVGAGDKILFWKDRWLHGATIKDIAPLVVATVRTQVANRRLVRDAMFMHAWMNDVVGNLCTEGLTQFIGLWEIISEVQLDAQTEDSPIWMWNVAGVYSASSAYKMLCEGGVCFHSFGAIWKCWAPLACKIFMWLAVQYRLWTSDRRTRHGLQDQTSQCYLCAQEEDTIDHILQQCVFSRQVWSSCIARMGLRMELCPANDSRLVQWWSDARKRIHKQTRKGFDTFVMLICWTLWKQRNARVFGSGQIRNEWDTVDTIFDDLRTWATAGAFGAQHVPE</sequence>
<evidence type="ECO:0000256" key="3">
    <source>
        <dbReference type="ARBA" id="ARBA00022771"/>
    </source>
</evidence>
<dbReference type="InterPro" id="IPR019787">
    <property type="entry name" value="Znf_PHD-finger"/>
</dbReference>
<keyword evidence="3" id="KW-0863">Zinc-finger</keyword>
<feature type="region of interest" description="Disordered" evidence="6">
    <location>
        <begin position="704"/>
        <end position="786"/>
    </location>
</feature>
<dbReference type="GO" id="GO:0008270">
    <property type="term" value="F:zinc ion binding"/>
    <property type="evidence" value="ECO:0007669"/>
    <property type="project" value="UniProtKB-KW"/>
</dbReference>
<dbReference type="GO" id="GO:0003714">
    <property type="term" value="F:transcription corepressor activity"/>
    <property type="evidence" value="ECO:0007669"/>
    <property type="project" value="InterPro"/>
</dbReference>
<dbReference type="Pfam" id="PF16135">
    <property type="entry name" value="TDBD"/>
    <property type="match status" value="1"/>
</dbReference>
<proteinExistence type="predicted"/>
<dbReference type="PROSITE" id="PS50016">
    <property type="entry name" value="ZF_PHD_2"/>
    <property type="match status" value="1"/>
</dbReference>
<feature type="compositionally biased region" description="Low complexity" evidence="6">
    <location>
        <begin position="748"/>
        <end position="758"/>
    </location>
</feature>
<feature type="compositionally biased region" description="Polar residues" evidence="6">
    <location>
        <begin position="432"/>
        <end position="454"/>
    </location>
</feature>
<dbReference type="GO" id="GO:0006357">
    <property type="term" value="P:regulation of transcription by RNA polymerase II"/>
    <property type="evidence" value="ECO:0007669"/>
    <property type="project" value="TreeGrafter"/>
</dbReference>
<feature type="compositionally biased region" description="Basic and acidic residues" evidence="6">
    <location>
        <begin position="270"/>
        <end position="291"/>
    </location>
</feature>
<evidence type="ECO:0000256" key="2">
    <source>
        <dbReference type="ARBA" id="ARBA00022723"/>
    </source>
</evidence>
<feature type="region of interest" description="Disordered" evidence="6">
    <location>
        <begin position="608"/>
        <end position="681"/>
    </location>
</feature>
<accession>M8BSU0</accession>
<evidence type="ECO:0000256" key="4">
    <source>
        <dbReference type="ARBA" id="ARBA00022833"/>
    </source>
</evidence>
<feature type="compositionally biased region" description="Basic and acidic residues" evidence="6">
    <location>
        <begin position="222"/>
        <end position="232"/>
    </location>
</feature>
<feature type="compositionally biased region" description="Basic residues" evidence="6">
    <location>
        <begin position="902"/>
        <end position="933"/>
    </location>
</feature>
<dbReference type="InterPro" id="IPR011011">
    <property type="entry name" value="Znf_FYVE_PHD"/>
</dbReference>
<evidence type="ECO:0000313" key="7">
    <source>
        <dbReference type="EnsemblPlants" id="EMT24848"/>
    </source>
</evidence>
<dbReference type="Pfam" id="PF00628">
    <property type="entry name" value="PHD"/>
    <property type="match status" value="1"/>
</dbReference>
<feature type="compositionally biased region" description="Basic and acidic residues" evidence="6">
    <location>
        <begin position="83"/>
        <end position="100"/>
    </location>
</feature>
<dbReference type="InterPro" id="IPR026960">
    <property type="entry name" value="RVT-Znf"/>
</dbReference>
<feature type="region of interest" description="Disordered" evidence="6">
    <location>
        <begin position="566"/>
        <end position="589"/>
    </location>
</feature>